<feature type="compositionally biased region" description="Basic and acidic residues" evidence="1">
    <location>
        <begin position="439"/>
        <end position="451"/>
    </location>
</feature>
<accession>Q1ENX9</accession>
<protein>
    <submittedName>
        <fullName evidence="2">Uncharacterized protein</fullName>
    </submittedName>
</protein>
<gene>
    <name evidence="2" type="ORF">MA4_111B14.24</name>
</gene>
<evidence type="ECO:0000256" key="1">
    <source>
        <dbReference type="SAM" id="MobiDB-lite"/>
    </source>
</evidence>
<reference evidence="2" key="1">
    <citation type="submission" date="2006-05" db="EMBL/GenBank/DDBJ databases">
        <authorList>
            <person name="Ciampi A.Y."/>
            <person name="Santos C.M.R."/>
            <person name="da Silva F.R."/>
            <person name="Pappas G.J. Jr"/>
            <person name="Ronning C.M."/>
            <person name="Cheung F."/>
            <person name="Haas B.J."/>
            <person name="Piffanelli P."/>
            <person name="Town C.D."/>
            <person name="Miller R.N.G."/>
            <person name="Souza M.T. Jr."/>
        </authorList>
    </citation>
    <scope>NUCLEOTIDE SEQUENCE</scope>
</reference>
<dbReference type="EMBL" id="AC186954">
    <property type="protein sequence ID" value="ABF71997.1"/>
    <property type="molecule type" value="Genomic_DNA"/>
</dbReference>
<proteinExistence type="predicted"/>
<evidence type="ECO:0000313" key="2">
    <source>
        <dbReference type="EMBL" id="ABF71997.1"/>
    </source>
</evidence>
<organism evidence="2">
    <name type="scientific">Musa acuminata</name>
    <name type="common">Banana</name>
    <name type="synonym">Musa cavendishii</name>
    <dbReference type="NCBI Taxonomy" id="4641"/>
    <lineage>
        <taxon>Eukaryota</taxon>
        <taxon>Viridiplantae</taxon>
        <taxon>Streptophyta</taxon>
        <taxon>Embryophyta</taxon>
        <taxon>Tracheophyta</taxon>
        <taxon>Spermatophyta</taxon>
        <taxon>Magnoliopsida</taxon>
        <taxon>Liliopsida</taxon>
        <taxon>Zingiberales</taxon>
        <taxon>Musaceae</taxon>
        <taxon>Musa</taxon>
    </lineage>
</organism>
<feature type="region of interest" description="Disordered" evidence="1">
    <location>
        <begin position="413"/>
        <end position="451"/>
    </location>
</feature>
<feature type="compositionally biased region" description="Polar residues" evidence="1">
    <location>
        <begin position="12"/>
        <end position="26"/>
    </location>
</feature>
<name>Q1ENX9_MUSAC</name>
<dbReference type="AlphaFoldDB" id="Q1ENX9"/>
<feature type="region of interest" description="Disordered" evidence="1">
    <location>
        <begin position="1"/>
        <end position="26"/>
    </location>
</feature>
<sequence>MQEVAGGVGATTVEQEQSWSSGFSATTTNCNGQTSKQDVHWGCIEGSQHTRDRLRENGHGDVGKRVAQRSGHLTLAFRGMANPSRKRHHENRQAWQNAERTKVGMAEFELRLNSCAKLTEVRGIANSKNSVLMHGLVCERWSVRGHPKAAEIRHQGALKLSLFGMRRIRPEEAEVCNEFSMLLGLEGCSGGCIDVEAQSSKCVCRRQNNAQFVQQIGVVQGDGGTLGVDLEIRLKGGLTRGMVGVRATIDSMQKRGAEQFGCNLAKYPSRMKGASREVGTWCRGRVLSLDRDEGSFWAHAPYLGGAFDGGTKATQFAEAKLSSEGLSTGQEDAEAGMIGSYWKLRFGEQHDGKKGYGFKECRPWYRRGGSSGRAPNFALDEDLGHQHMGAVFHQGKSLNASTSESHGRDLIMQRGSKGARKRRRVQRDLATQKQASVRMEVDSEECHGDISTDREEKGFRCEATDSRAMGMAAPWYRRGGTSVQVIDPLLSWRESTWS</sequence>